<dbReference type="PROSITE" id="PS50043">
    <property type="entry name" value="HTH_LUXR_2"/>
    <property type="match status" value="1"/>
</dbReference>
<evidence type="ECO:0000256" key="3">
    <source>
        <dbReference type="PROSITE-ProRule" id="PRU00169"/>
    </source>
</evidence>
<dbReference type="CDD" id="cd17535">
    <property type="entry name" value="REC_NarL-like"/>
    <property type="match status" value="1"/>
</dbReference>
<dbReference type="PANTHER" id="PTHR43214">
    <property type="entry name" value="TWO-COMPONENT RESPONSE REGULATOR"/>
    <property type="match status" value="1"/>
</dbReference>
<gene>
    <name evidence="6" type="ORF">GCM10009681_07440</name>
</gene>
<dbReference type="InterPro" id="IPR001789">
    <property type="entry name" value="Sig_transdc_resp-reg_receiver"/>
</dbReference>
<dbReference type="SMART" id="SM00421">
    <property type="entry name" value="HTH_LUXR"/>
    <property type="match status" value="1"/>
</dbReference>
<evidence type="ECO:0000256" key="2">
    <source>
        <dbReference type="ARBA" id="ARBA00023125"/>
    </source>
</evidence>
<dbReference type="EMBL" id="BAAALS010000003">
    <property type="protein sequence ID" value="GAA1739205.1"/>
    <property type="molecule type" value="Genomic_DNA"/>
</dbReference>
<dbReference type="PRINTS" id="PR00038">
    <property type="entry name" value="HTHLUXR"/>
</dbReference>
<keyword evidence="7" id="KW-1185">Reference proteome</keyword>
<evidence type="ECO:0000259" key="4">
    <source>
        <dbReference type="PROSITE" id="PS50043"/>
    </source>
</evidence>
<dbReference type="CDD" id="cd06170">
    <property type="entry name" value="LuxR_C_like"/>
    <property type="match status" value="1"/>
</dbReference>
<reference evidence="7" key="1">
    <citation type="journal article" date="2019" name="Int. J. Syst. Evol. Microbiol.">
        <title>The Global Catalogue of Microorganisms (GCM) 10K type strain sequencing project: providing services to taxonomists for standard genome sequencing and annotation.</title>
        <authorList>
            <consortium name="The Broad Institute Genomics Platform"/>
            <consortium name="The Broad Institute Genome Sequencing Center for Infectious Disease"/>
            <person name="Wu L."/>
            <person name="Ma J."/>
        </authorList>
    </citation>
    <scope>NUCLEOTIDE SEQUENCE [LARGE SCALE GENOMIC DNA]</scope>
    <source>
        <strain evidence="7">JCM 13249</strain>
    </source>
</reference>
<dbReference type="Proteomes" id="UP001500655">
    <property type="component" value="Unassembled WGS sequence"/>
</dbReference>
<dbReference type="Pfam" id="PF00196">
    <property type="entry name" value="GerE"/>
    <property type="match status" value="1"/>
</dbReference>
<proteinExistence type="predicted"/>
<name>A0ABP4VWY1_9ACTN</name>
<feature type="domain" description="Response regulatory" evidence="5">
    <location>
        <begin position="2"/>
        <end position="115"/>
    </location>
</feature>
<dbReference type="Pfam" id="PF00072">
    <property type="entry name" value="Response_reg"/>
    <property type="match status" value="1"/>
</dbReference>
<dbReference type="SUPFAM" id="SSF52172">
    <property type="entry name" value="CheY-like"/>
    <property type="match status" value="1"/>
</dbReference>
<organism evidence="6 7">
    <name type="scientific">Luedemannella helvata</name>
    <dbReference type="NCBI Taxonomy" id="349315"/>
    <lineage>
        <taxon>Bacteria</taxon>
        <taxon>Bacillati</taxon>
        <taxon>Actinomycetota</taxon>
        <taxon>Actinomycetes</taxon>
        <taxon>Micromonosporales</taxon>
        <taxon>Micromonosporaceae</taxon>
        <taxon>Luedemannella</taxon>
    </lineage>
</organism>
<keyword evidence="1 3" id="KW-0597">Phosphoprotein</keyword>
<dbReference type="SUPFAM" id="SSF46894">
    <property type="entry name" value="C-terminal effector domain of the bipartite response regulators"/>
    <property type="match status" value="1"/>
</dbReference>
<dbReference type="PROSITE" id="PS50110">
    <property type="entry name" value="RESPONSE_REGULATORY"/>
    <property type="match status" value="1"/>
</dbReference>
<feature type="modified residue" description="4-aspartylphosphate" evidence="3">
    <location>
        <position position="53"/>
    </location>
</feature>
<evidence type="ECO:0000259" key="5">
    <source>
        <dbReference type="PROSITE" id="PS50110"/>
    </source>
</evidence>
<dbReference type="InterPro" id="IPR016032">
    <property type="entry name" value="Sig_transdc_resp-reg_C-effctor"/>
</dbReference>
<evidence type="ECO:0000256" key="1">
    <source>
        <dbReference type="ARBA" id="ARBA00022553"/>
    </source>
</evidence>
<feature type="domain" description="HTH luxR-type" evidence="4">
    <location>
        <begin position="139"/>
        <end position="204"/>
    </location>
</feature>
<comment type="caution">
    <text evidence="6">The sequence shown here is derived from an EMBL/GenBank/DDBJ whole genome shotgun (WGS) entry which is preliminary data.</text>
</comment>
<dbReference type="InterPro" id="IPR011006">
    <property type="entry name" value="CheY-like_superfamily"/>
</dbReference>
<dbReference type="InterPro" id="IPR000792">
    <property type="entry name" value="Tscrpt_reg_LuxR_C"/>
</dbReference>
<sequence length="221" mass="23583">MRVLIADHNDVVRLGLRTLLERESDITVVAEAGDGTELIARLLRRPPDVVVLDAELPGLDTREIPSQIVEAAGVVVVSAADDRAAIARAVGAGALSYLVHGQFDLGELAGIVRLAAAGQPYLTPSASAAVVEYFRRDAGLAPYGGLTAREREVMDLVAQGLSNQDVADRLAVSIKTVKNHLHRVFRQLKVTDRRSASDVWRRQPVTFSPATDAGTCGGASR</sequence>
<accession>A0ABP4VWY1</accession>
<evidence type="ECO:0000313" key="7">
    <source>
        <dbReference type="Proteomes" id="UP001500655"/>
    </source>
</evidence>
<keyword evidence="2" id="KW-0238">DNA-binding</keyword>
<dbReference type="Gene3D" id="3.40.50.2300">
    <property type="match status" value="1"/>
</dbReference>
<dbReference type="InterPro" id="IPR058245">
    <property type="entry name" value="NreC/VraR/RcsB-like_REC"/>
</dbReference>
<dbReference type="InterPro" id="IPR039420">
    <property type="entry name" value="WalR-like"/>
</dbReference>
<dbReference type="SMART" id="SM00448">
    <property type="entry name" value="REC"/>
    <property type="match status" value="1"/>
</dbReference>
<evidence type="ECO:0000313" key="6">
    <source>
        <dbReference type="EMBL" id="GAA1739205.1"/>
    </source>
</evidence>
<protein>
    <submittedName>
        <fullName evidence="6">Response regulator transcription factor</fullName>
    </submittedName>
</protein>